<keyword evidence="2" id="KW-1185">Reference proteome</keyword>
<dbReference type="NCBIfam" id="TIGR01409">
    <property type="entry name" value="TAT_signal_seq"/>
    <property type="match status" value="1"/>
</dbReference>
<dbReference type="InterPro" id="IPR010869">
    <property type="entry name" value="DUF1501"/>
</dbReference>
<dbReference type="AlphaFoldDB" id="A0A518H7J7"/>
<gene>
    <name evidence="1" type="ORF">ElP_47660</name>
</gene>
<dbReference type="InterPro" id="IPR019546">
    <property type="entry name" value="TAT_signal_bac_arc"/>
</dbReference>
<dbReference type="EMBL" id="CP036426">
    <property type="protein sequence ID" value="QDV36837.1"/>
    <property type="molecule type" value="Genomic_DNA"/>
</dbReference>
<dbReference type="InterPro" id="IPR017850">
    <property type="entry name" value="Alkaline_phosphatase_core_sf"/>
</dbReference>
<protein>
    <recommendedName>
        <fullName evidence="3">Sulfatase</fullName>
    </recommendedName>
</protein>
<dbReference type="Pfam" id="PF07394">
    <property type="entry name" value="DUF1501"/>
    <property type="match status" value="1"/>
</dbReference>
<dbReference type="Proteomes" id="UP000317835">
    <property type="component" value="Chromosome"/>
</dbReference>
<dbReference type="PANTHER" id="PTHR43737">
    <property type="entry name" value="BLL7424 PROTEIN"/>
    <property type="match status" value="1"/>
</dbReference>
<dbReference type="KEGG" id="tpla:ElP_47660"/>
<organism evidence="1 2">
    <name type="scientific">Tautonia plasticadhaerens</name>
    <dbReference type="NCBI Taxonomy" id="2527974"/>
    <lineage>
        <taxon>Bacteria</taxon>
        <taxon>Pseudomonadati</taxon>
        <taxon>Planctomycetota</taxon>
        <taxon>Planctomycetia</taxon>
        <taxon>Isosphaerales</taxon>
        <taxon>Isosphaeraceae</taxon>
        <taxon>Tautonia</taxon>
    </lineage>
</organism>
<dbReference type="SUPFAM" id="SSF53649">
    <property type="entry name" value="Alkaline phosphatase-like"/>
    <property type="match status" value="1"/>
</dbReference>
<evidence type="ECO:0000313" key="1">
    <source>
        <dbReference type="EMBL" id="QDV36837.1"/>
    </source>
</evidence>
<dbReference type="PROSITE" id="PS51318">
    <property type="entry name" value="TAT"/>
    <property type="match status" value="1"/>
</dbReference>
<dbReference type="InterPro" id="IPR006311">
    <property type="entry name" value="TAT_signal"/>
</dbReference>
<name>A0A518H7J7_9BACT</name>
<reference evidence="1 2" key="1">
    <citation type="submission" date="2019-02" db="EMBL/GenBank/DDBJ databases">
        <title>Deep-cultivation of Planctomycetes and their phenomic and genomic characterization uncovers novel biology.</title>
        <authorList>
            <person name="Wiegand S."/>
            <person name="Jogler M."/>
            <person name="Boedeker C."/>
            <person name="Pinto D."/>
            <person name="Vollmers J."/>
            <person name="Rivas-Marin E."/>
            <person name="Kohn T."/>
            <person name="Peeters S.H."/>
            <person name="Heuer A."/>
            <person name="Rast P."/>
            <person name="Oberbeckmann S."/>
            <person name="Bunk B."/>
            <person name="Jeske O."/>
            <person name="Meyerdierks A."/>
            <person name="Storesund J.E."/>
            <person name="Kallscheuer N."/>
            <person name="Luecker S."/>
            <person name="Lage O.M."/>
            <person name="Pohl T."/>
            <person name="Merkel B.J."/>
            <person name="Hornburger P."/>
            <person name="Mueller R.-W."/>
            <person name="Bruemmer F."/>
            <person name="Labrenz M."/>
            <person name="Spormann A.M."/>
            <person name="Op den Camp H."/>
            <person name="Overmann J."/>
            <person name="Amann R."/>
            <person name="Jetten M.S.M."/>
            <person name="Mascher T."/>
            <person name="Medema M.H."/>
            <person name="Devos D.P."/>
            <person name="Kaster A.-K."/>
            <person name="Ovreas L."/>
            <person name="Rohde M."/>
            <person name="Galperin M.Y."/>
            <person name="Jogler C."/>
        </authorList>
    </citation>
    <scope>NUCLEOTIDE SEQUENCE [LARGE SCALE GENOMIC DNA]</scope>
    <source>
        <strain evidence="1 2">ElP</strain>
    </source>
</reference>
<evidence type="ECO:0008006" key="3">
    <source>
        <dbReference type="Google" id="ProtNLM"/>
    </source>
</evidence>
<proteinExistence type="predicted"/>
<evidence type="ECO:0000313" key="2">
    <source>
        <dbReference type="Proteomes" id="UP000317835"/>
    </source>
</evidence>
<dbReference type="RefSeq" id="WP_145273758.1">
    <property type="nucleotide sequence ID" value="NZ_CP036426.1"/>
</dbReference>
<dbReference type="OrthoDB" id="127333at2"/>
<sequence length="441" mass="47580">MPDPIVDVRINGEGVVSRRGFLRGSAAAGLGVASGAGLGLHEAVTRGAEDLRRRGKAMILLWMDGGPSQFETFNPKVGSANQGPTGAIQTCLPGVRLSEFWPKTARVLDKVALIRSMVSDEKVHDRAIALVRTGYPPSVAIQYPTFGSVVAREREDSRFDLPAFVRIGSPRIKTRDVSSGVLGVRYASFDVDEPGYLPADVRPRVSPEVLRRRLSLSSRFDAEFARDGGAPAVAEKRDVYDRTERFVLSPRLGAFDLSGEPGHLRDSYGRTTFGQGCLLARRLVERGVSFVEVISTGGRNDAGWDTHNDGFRDTPHLCNEADPAYSTLLLDLAARGLLRDTLVVWMGEFGRTPKLKPDGGREHYSTGWLAALAGGGVSGGQVIGATDRDGVEVTHRPVTVPDLFLSVCRILGIDPGGEYVTADDRPIRIVEGGAEVAELFS</sequence>
<dbReference type="PANTHER" id="PTHR43737:SF1">
    <property type="entry name" value="DUF1501 DOMAIN-CONTAINING PROTEIN"/>
    <property type="match status" value="1"/>
</dbReference>
<accession>A0A518H7J7</accession>